<evidence type="ECO:0000259" key="2">
    <source>
        <dbReference type="Pfam" id="PF14372"/>
    </source>
</evidence>
<evidence type="ECO:0000313" key="3">
    <source>
        <dbReference type="Proteomes" id="UP000813463"/>
    </source>
</evidence>
<dbReference type="SUPFAM" id="SSF53098">
    <property type="entry name" value="Ribonuclease H-like"/>
    <property type="match status" value="1"/>
</dbReference>
<dbReference type="InterPro" id="IPR025525">
    <property type="entry name" value="hAT-like_transposase_RNase-H"/>
</dbReference>
<name>A0ABM3RVQ4_SPIOL</name>
<dbReference type="InterPro" id="IPR012337">
    <property type="entry name" value="RNaseH-like_sf"/>
</dbReference>
<reference evidence="4" key="2">
    <citation type="submission" date="2025-08" db="UniProtKB">
        <authorList>
            <consortium name="RefSeq"/>
        </authorList>
    </citation>
    <scope>IDENTIFICATION</scope>
    <source>
        <tissue evidence="4">Leaf</tissue>
    </source>
</reference>
<proteinExistence type="predicted"/>
<dbReference type="InterPro" id="IPR008906">
    <property type="entry name" value="HATC_C_dom"/>
</dbReference>
<evidence type="ECO:0000259" key="1">
    <source>
        <dbReference type="Pfam" id="PF05699"/>
    </source>
</evidence>
<organism evidence="3 4">
    <name type="scientific">Spinacia oleracea</name>
    <name type="common">Spinach</name>
    <dbReference type="NCBI Taxonomy" id="3562"/>
    <lineage>
        <taxon>Eukaryota</taxon>
        <taxon>Viridiplantae</taxon>
        <taxon>Streptophyta</taxon>
        <taxon>Embryophyta</taxon>
        <taxon>Tracheophyta</taxon>
        <taxon>Spermatophyta</taxon>
        <taxon>Magnoliopsida</taxon>
        <taxon>eudicotyledons</taxon>
        <taxon>Gunneridae</taxon>
        <taxon>Pentapetalae</taxon>
        <taxon>Caryophyllales</taxon>
        <taxon>Chenopodiaceae</taxon>
        <taxon>Chenopodioideae</taxon>
        <taxon>Anserineae</taxon>
        <taxon>Spinacia</taxon>
    </lineage>
</organism>
<dbReference type="PANTHER" id="PTHR23272:SF135">
    <property type="entry name" value="ZINC FINGER BED DOMAIN-CONTAINING PROTEIN DAYSLEEPER-LIKE"/>
    <property type="match status" value="1"/>
</dbReference>
<gene>
    <name evidence="4" type="primary">LOC110776911</name>
</gene>
<feature type="domain" description="hAT-like transposase RNase-H fold" evidence="2">
    <location>
        <begin position="231"/>
        <end position="305"/>
    </location>
</feature>
<dbReference type="GeneID" id="110776911"/>
<dbReference type="PANTHER" id="PTHR23272">
    <property type="entry name" value="BED FINGER-RELATED"/>
    <property type="match status" value="1"/>
</dbReference>
<dbReference type="Proteomes" id="UP000813463">
    <property type="component" value="Chromosome 4"/>
</dbReference>
<dbReference type="Pfam" id="PF05699">
    <property type="entry name" value="Dimer_Tnp_hAT"/>
    <property type="match status" value="1"/>
</dbReference>
<keyword evidence="3" id="KW-1185">Reference proteome</keyword>
<dbReference type="Pfam" id="PF14372">
    <property type="entry name" value="hAT-like_RNase-H"/>
    <property type="match status" value="1"/>
</dbReference>
<dbReference type="RefSeq" id="XP_056699704.1">
    <property type="nucleotide sequence ID" value="XM_056843726.1"/>
</dbReference>
<reference evidence="3" key="1">
    <citation type="journal article" date="2021" name="Nat. Commun.">
        <title>Genomic analyses provide insights into spinach domestication and the genetic basis of agronomic traits.</title>
        <authorList>
            <person name="Cai X."/>
            <person name="Sun X."/>
            <person name="Xu C."/>
            <person name="Sun H."/>
            <person name="Wang X."/>
            <person name="Ge C."/>
            <person name="Zhang Z."/>
            <person name="Wang Q."/>
            <person name="Fei Z."/>
            <person name="Jiao C."/>
            <person name="Wang Q."/>
        </authorList>
    </citation>
    <scope>NUCLEOTIDE SEQUENCE [LARGE SCALE GENOMIC DNA]</scope>
    <source>
        <strain evidence="3">cv. Varoflay</strain>
    </source>
</reference>
<evidence type="ECO:0000313" key="4">
    <source>
        <dbReference type="RefSeq" id="XP_056699704.1"/>
    </source>
</evidence>
<accession>A0ABM3RVQ4</accession>
<feature type="domain" description="HAT C-terminal dimerisation" evidence="1">
    <location>
        <begin position="380"/>
        <end position="461"/>
    </location>
</feature>
<protein>
    <submittedName>
        <fullName evidence="4">Zinc finger BED domain-containing protein RICESLEEPER 2</fullName>
    </submittedName>
</protein>
<sequence>MSTGKVYEAKVLELYKKEQIKVKETFSKHAGKISFSVELLREFVSFESFVCISAHYIDEDWKLKKWVLNFFCDSTMDADHPNVVFMKSLKEYGVEGKFLTFSVRDDAVLYVDDLKEQLQEKSSFLLDGKLFPVLCSSDIVSRVVQKGFEEIDGIIDKVKTLSWPRLAKPLWYLTTCNLSKAIELKEMGEFSSVEEGGFAEVPSEEEWGKVKSMCRIADRIYVITKGLFQVEMPTSNLFLPHLQEIRAYLTQESASSDAFVSLVTQKMLIDFNKYWDDMYLLLSIAAFLDPRYKMKFVEFCLSESEAAVVLENIYKLYDVYEVQRDQNMYLLGDSSSEEEEDKIGSGKYVMRKWGNNLKDLNVLKEYCDTVQSKYEPEKSDLELYLEEPVVYWMDNFCALKWWKENGLKYPRLSKMARDLLAIPVTLVSSYEAFSIEPREVDRSLMSLKPEVMNAVKCTQSWKSGSKK</sequence>